<dbReference type="GO" id="GO:0004045">
    <property type="term" value="F:peptidyl-tRNA hydrolase activity"/>
    <property type="evidence" value="ECO:0007669"/>
    <property type="project" value="InterPro"/>
</dbReference>
<dbReference type="GO" id="GO:0000049">
    <property type="term" value="F:tRNA binding"/>
    <property type="evidence" value="ECO:0007669"/>
    <property type="project" value="UniProtKB-KW"/>
</dbReference>
<evidence type="ECO:0000256" key="2">
    <source>
        <dbReference type="ARBA" id="ARBA00022801"/>
    </source>
</evidence>
<evidence type="ECO:0000256" key="4">
    <source>
        <dbReference type="SAM" id="MobiDB-lite"/>
    </source>
</evidence>
<dbReference type="RefSeq" id="XP_013325149.1">
    <property type="nucleotide sequence ID" value="XM_013469695.1"/>
</dbReference>
<evidence type="ECO:0000313" key="5">
    <source>
        <dbReference type="EMBL" id="KKA18537.1"/>
    </source>
</evidence>
<dbReference type="InterPro" id="IPR001328">
    <property type="entry name" value="Pept_tRNA_hydro"/>
</dbReference>
<dbReference type="InterPro" id="IPR036416">
    <property type="entry name" value="Pept_tRNA_hydro_sf"/>
</dbReference>
<reference evidence="5 6" key="1">
    <citation type="submission" date="2015-04" db="EMBL/GenBank/DDBJ databases">
        <authorList>
            <person name="Heijne W.H."/>
            <person name="Fedorova N.D."/>
            <person name="Nierman W.C."/>
            <person name="Vollebregt A.W."/>
            <person name="Zhao Z."/>
            <person name="Wu L."/>
            <person name="Kumar M."/>
            <person name="Stam H."/>
            <person name="van den Berg M.A."/>
            <person name="Pel H.J."/>
        </authorList>
    </citation>
    <scope>NUCLEOTIDE SEQUENCE [LARGE SCALE GENOMIC DNA]</scope>
    <source>
        <strain evidence="5 6">CBS 393.64</strain>
    </source>
</reference>
<dbReference type="OrthoDB" id="1711136at2759"/>
<organism evidence="5 6">
    <name type="scientific">Rasamsonia emersonii (strain ATCC 16479 / CBS 393.64 / IMI 116815)</name>
    <dbReference type="NCBI Taxonomy" id="1408163"/>
    <lineage>
        <taxon>Eukaryota</taxon>
        <taxon>Fungi</taxon>
        <taxon>Dikarya</taxon>
        <taxon>Ascomycota</taxon>
        <taxon>Pezizomycotina</taxon>
        <taxon>Eurotiomycetes</taxon>
        <taxon>Eurotiomycetidae</taxon>
        <taxon>Eurotiales</taxon>
        <taxon>Trichocomaceae</taxon>
        <taxon>Rasamsonia</taxon>
    </lineage>
</organism>
<comment type="caution">
    <text evidence="5">The sequence shown here is derived from an EMBL/GenBank/DDBJ whole genome shotgun (WGS) entry which is preliminary data.</text>
</comment>
<proteinExistence type="predicted"/>
<dbReference type="Gene3D" id="3.40.50.1470">
    <property type="entry name" value="Peptidyl-tRNA hydrolase"/>
    <property type="match status" value="1"/>
</dbReference>
<dbReference type="STRING" id="1408163.A0A0F4YJR8"/>
<evidence type="ECO:0000256" key="1">
    <source>
        <dbReference type="ARBA" id="ARBA00022555"/>
    </source>
</evidence>
<protein>
    <submittedName>
        <fullName evidence="5">Peptidyl-tRNA hydrolase</fullName>
    </submittedName>
</protein>
<evidence type="ECO:0000313" key="6">
    <source>
        <dbReference type="Proteomes" id="UP000053958"/>
    </source>
</evidence>
<gene>
    <name evidence="5" type="ORF">T310_7509</name>
</gene>
<keyword evidence="6" id="KW-1185">Reference proteome</keyword>
<dbReference type="SUPFAM" id="SSF53178">
    <property type="entry name" value="Peptidyl-tRNA hydrolase-like"/>
    <property type="match status" value="2"/>
</dbReference>
<dbReference type="AlphaFoldDB" id="A0A0F4YJR8"/>
<feature type="region of interest" description="Disordered" evidence="4">
    <location>
        <begin position="191"/>
        <end position="210"/>
    </location>
</feature>
<name>A0A0F4YJR8_RASE3</name>
<keyword evidence="3" id="KW-0694">RNA-binding</keyword>
<dbReference type="EMBL" id="LASV01000445">
    <property type="protein sequence ID" value="KKA18537.1"/>
    <property type="molecule type" value="Genomic_DNA"/>
</dbReference>
<accession>A0A0F4YJR8</accession>
<evidence type="ECO:0000256" key="3">
    <source>
        <dbReference type="ARBA" id="ARBA00022884"/>
    </source>
</evidence>
<dbReference type="PANTHER" id="PTHR17224:SF1">
    <property type="entry name" value="PEPTIDYL-TRNA HYDROLASE"/>
    <property type="match status" value="1"/>
</dbReference>
<dbReference type="GeneID" id="25319781"/>
<dbReference type="Proteomes" id="UP000053958">
    <property type="component" value="Unassembled WGS sequence"/>
</dbReference>
<keyword evidence="2 5" id="KW-0378">Hydrolase</keyword>
<keyword evidence="1" id="KW-0820">tRNA-binding</keyword>
<sequence>MAAATSTFKSPQRFLFIASIGNLPAPYTLTRHSAGHSLLTAVEPLLQERIGLVHAQIPSRPLFYQTWKCPSLMNTSGPPLTRRLKTWLTDQERIFRKVVLENTATGSETGPTLQLLKGAGDSSAGGGTTPVELNVRDLTHFRPTLVILHDELEASLGRVKVKRGGPEQASLRGHRGLISVMESLRGSGLLPVKQKAGTGTSTDGSNSKDAHPLSILRIGIGIGRPASRDPGAVADYVLTQMSANELSAVQAAAAPVVDILMEELYRKDEN</sequence>
<dbReference type="PANTHER" id="PTHR17224">
    <property type="entry name" value="PEPTIDYL-TRNA HYDROLASE"/>
    <property type="match status" value="1"/>
</dbReference>